<keyword evidence="6 7" id="KW-0472">Membrane</keyword>
<feature type="transmembrane region" description="Helical" evidence="7">
    <location>
        <begin position="132"/>
        <end position="151"/>
    </location>
</feature>
<keyword evidence="3" id="KW-1003">Cell membrane</keyword>
<evidence type="ECO:0000256" key="5">
    <source>
        <dbReference type="ARBA" id="ARBA00022989"/>
    </source>
</evidence>
<dbReference type="PANTHER" id="PTHR23501">
    <property type="entry name" value="MAJOR FACILITATOR SUPERFAMILY"/>
    <property type="match status" value="1"/>
</dbReference>
<protein>
    <submittedName>
        <fullName evidence="9">MFS transporter</fullName>
    </submittedName>
</protein>
<feature type="transmembrane region" description="Helical" evidence="7">
    <location>
        <begin position="43"/>
        <end position="62"/>
    </location>
</feature>
<evidence type="ECO:0000256" key="2">
    <source>
        <dbReference type="ARBA" id="ARBA00022448"/>
    </source>
</evidence>
<sequence length="475" mass="52260">MFKDPKRNVVIALYLATFLAAIEGTIVSTAMPIITSELKGAHLYSWVNTIYLLAMVVATPLFGKLSDIYGRKRLIMLGTIIFLLGSALSGIAWSMYSLIFFRAIQGLGAASLMTLPMIIITDLYELEQRSKIQGWLSSIWGVAGILGPLVGGMLVDYVSWRSVFYLNVPFAFVALALLYKFLPGQAERKQTTIDYAGIFTFSSGILLLLFGLNQFAESEASMPIRILYLVVMVVGAGLLVLFRNVENRKQEAFMPMEIFRSRQFLFILISGLVVSIINVAIIFYIPLWMQHVNHASATMSGSIMIPLSILWPIGSIVAGNVTVKLGIKRMIVLGCIFLCAGSIGMASISMSTSYVLVMLYIACSGFSFGILLTALMILSTMVASQKIRGASMSAVQLFRTLGQAVGLVIFGLFLYSDTENTQYSLHLHESLHTIFMMIGVLSILLSIYMVWIAWTEKGEYSSVFDGKAAIAAKQK</sequence>
<gene>
    <name evidence="9" type="ORF">J40TS1_03270</name>
</gene>
<feature type="transmembrane region" description="Helical" evidence="7">
    <location>
        <begin position="434"/>
        <end position="454"/>
    </location>
</feature>
<organism evidence="9 10">
    <name type="scientific">Paenibacillus montaniterrae</name>
    <dbReference type="NCBI Taxonomy" id="429341"/>
    <lineage>
        <taxon>Bacteria</taxon>
        <taxon>Bacillati</taxon>
        <taxon>Bacillota</taxon>
        <taxon>Bacilli</taxon>
        <taxon>Bacillales</taxon>
        <taxon>Paenibacillaceae</taxon>
        <taxon>Paenibacillus</taxon>
    </lineage>
</organism>
<proteinExistence type="predicted"/>
<feature type="domain" description="Major facilitator superfamily (MFS) profile" evidence="8">
    <location>
        <begin position="9"/>
        <end position="457"/>
    </location>
</feature>
<feature type="transmembrane region" description="Helical" evidence="7">
    <location>
        <begin position="224"/>
        <end position="243"/>
    </location>
</feature>
<dbReference type="InterPro" id="IPR020846">
    <property type="entry name" value="MFS_dom"/>
</dbReference>
<feature type="transmembrane region" description="Helical" evidence="7">
    <location>
        <begin position="163"/>
        <end position="181"/>
    </location>
</feature>
<feature type="transmembrane region" description="Helical" evidence="7">
    <location>
        <begin position="193"/>
        <end position="212"/>
    </location>
</feature>
<evidence type="ECO:0000256" key="1">
    <source>
        <dbReference type="ARBA" id="ARBA00004651"/>
    </source>
</evidence>
<feature type="transmembrane region" description="Helical" evidence="7">
    <location>
        <begin position="397"/>
        <end position="414"/>
    </location>
</feature>
<feature type="transmembrane region" description="Helical" evidence="7">
    <location>
        <begin position="74"/>
        <end position="93"/>
    </location>
</feature>
<dbReference type="FunFam" id="1.20.1720.10:FF:000004">
    <property type="entry name" value="EmrB/QacA family drug resistance transporter"/>
    <property type="match status" value="1"/>
</dbReference>
<keyword evidence="4 7" id="KW-0812">Transmembrane</keyword>
<dbReference type="SUPFAM" id="SSF103473">
    <property type="entry name" value="MFS general substrate transporter"/>
    <property type="match status" value="1"/>
</dbReference>
<dbReference type="CDD" id="cd17502">
    <property type="entry name" value="MFS_Azr1_MDR_like"/>
    <property type="match status" value="1"/>
</dbReference>
<evidence type="ECO:0000259" key="8">
    <source>
        <dbReference type="PROSITE" id="PS50850"/>
    </source>
</evidence>
<accession>A0A919YJN7</accession>
<comment type="subcellular location">
    <subcellularLocation>
        <location evidence="1">Cell membrane</location>
        <topology evidence="1">Multi-pass membrane protein</topology>
    </subcellularLocation>
</comment>
<dbReference type="PANTHER" id="PTHR23501:SF191">
    <property type="entry name" value="VACUOLAR BASIC AMINO ACID TRANSPORTER 4"/>
    <property type="match status" value="1"/>
</dbReference>
<evidence type="ECO:0000256" key="7">
    <source>
        <dbReference type="SAM" id="Phobius"/>
    </source>
</evidence>
<dbReference type="GO" id="GO:0022857">
    <property type="term" value="F:transmembrane transporter activity"/>
    <property type="evidence" value="ECO:0007669"/>
    <property type="project" value="InterPro"/>
</dbReference>
<dbReference type="Pfam" id="PF07690">
    <property type="entry name" value="MFS_1"/>
    <property type="match status" value="1"/>
</dbReference>
<name>A0A919YJN7_9BACL</name>
<dbReference type="Proteomes" id="UP000683139">
    <property type="component" value="Unassembled WGS sequence"/>
</dbReference>
<keyword evidence="5 7" id="KW-1133">Transmembrane helix</keyword>
<dbReference type="PRINTS" id="PR01036">
    <property type="entry name" value="TCRTETB"/>
</dbReference>
<dbReference type="PROSITE" id="PS50850">
    <property type="entry name" value="MFS"/>
    <property type="match status" value="1"/>
</dbReference>
<evidence type="ECO:0000256" key="6">
    <source>
        <dbReference type="ARBA" id="ARBA00023136"/>
    </source>
</evidence>
<evidence type="ECO:0000256" key="3">
    <source>
        <dbReference type="ARBA" id="ARBA00022475"/>
    </source>
</evidence>
<dbReference type="InterPro" id="IPR011701">
    <property type="entry name" value="MFS"/>
</dbReference>
<dbReference type="InterPro" id="IPR036259">
    <property type="entry name" value="MFS_trans_sf"/>
</dbReference>
<dbReference type="GO" id="GO:0005886">
    <property type="term" value="C:plasma membrane"/>
    <property type="evidence" value="ECO:0007669"/>
    <property type="project" value="UniProtKB-SubCell"/>
</dbReference>
<evidence type="ECO:0000256" key="4">
    <source>
        <dbReference type="ARBA" id="ARBA00022692"/>
    </source>
</evidence>
<keyword evidence="10" id="KW-1185">Reference proteome</keyword>
<evidence type="ECO:0000313" key="10">
    <source>
        <dbReference type="Proteomes" id="UP000683139"/>
    </source>
</evidence>
<dbReference type="EMBL" id="BOSE01000001">
    <property type="protein sequence ID" value="GIP14685.1"/>
    <property type="molecule type" value="Genomic_DNA"/>
</dbReference>
<feature type="transmembrane region" description="Helical" evidence="7">
    <location>
        <begin position="12"/>
        <end position="31"/>
    </location>
</feature>
<feature type="transmembrane region" description="Helical" evidence="7">
    <location>
        <begin position="297"/>
        <end position="318"/>
    </location>
</feature>
<feature type="transmembrane region" description="Helical" evidence="7">
    <location>
        <begin position="264"/>
        <end position="285"/>
    </location>
</feature>
<feature type="transmembrane region" description="Helical" evidence="7">
    <location>
        <begin position="99"/>
        <end position="120"/>
    </location>
</feature>
<dbReference type="AlphaFoldDB" id="A0A919YJN7"/>
<feature type="transmembrane region" description="Helical" evidence="7">
    <location>
        <begin position="354"/>
        <end position="377"/>
    </location>
</feature>
<evidence type="ECO:0000313" key="9">
    <source>
        <dbReference type="EMBL" id="GIP14685.1"/>
    </source>
</evidence>
<reference evidence="9" key="1">
    <citation type="submission" date="2021-03" db="EMBL/GenBank/DDBJ databases">
        <title>Antimicrobial resistance genes in bacteria isolated from Japanese honey, and their potential for conferring macrolide and lincosamide resistance in the American foulbrood pathogen Paenibacillus larvae.</title>
        <authorList>
            <person name="Okamoto M."/>
            <person name="Kumagai M."/>
            <person name="Kanamori H."/>
            <person name="Takamatsu D."/>
        </authorList>
    </citation>
    <scope>NUCLEOTIDE SEQUENCE</scope>
    <source>
        <strain evidence="9">J40TS1</strain>
    </source>
</reference>
<comment type="caution">
    <text evidence="9">The sequence shown here is derived from an EMBL/GenBank/DDBJ whole genome shotgun (WGS) entry which is preliminary data.</text>
</comment>
<dbReference type="Gene3D" id="1.20.1720.10">
    <property type="entry name" value="Multidrug resistance protein D"/>
    <property type="match status" value="1"/>
</dbReference>
<dbReference type="Gene3D" id="1.20.1250.20">
    <property type="entry name" value="MFS general substrate transporter like domains"/>
    <property type="match status" value="1"/>
</dbReference>
<feature type="transmembrane region" description="Helical" evidence="7">
    <location>
        <begin position="330"/>
        <end position="348"/>
    </location>
</feature>
<keyword evidence="2" id="KW-0813">Transport</keyword>